<evidence type="ECO:0000256" key="5">
    <source>
        <dbReference type="ARBA" id="ARBA00022692"/>
    </source>
</evidence>
<evidence type="ECO:0000256" key="2">
    <source>
        <dbReference type="ARBA" id="ARBA00022448"/>
    </source>
</evidence>
<evidence type="ECO:0000256" key="1">
    <source>
        <dbReference type="ARBA" id="ARBA00004571"/>
    </source>
</evidence>
<feature type="domain" description="TonB-dependent receptor-like beta-barrel" evidence="14">
    <location>
        <begin position="335"/>
        <end position="772"/>
    </location>
</feature>
<dbReference type="PANTHER" id="PTHR32552:SF81">
    <property type="entry name" value="TONB-DEPENDENT OUTER MEMBRANE RECEPTOR"/>
    <property type="match status" value="1"/>
</dbReference>
<evidence type="ECO:0000313" key="16">
    <source>
        <dbReference type="EMBL" id="GMG86139.1"/>
    </source>
</evidence>
<keyword evidence="9 11" id="KW-0472">Membrane</keyword>
<keyword evidence="3 11" id="KW-1134">Transmembrane beta strand</keyword>
<comment type="similarity">
    <text evidence="11 12">Belongs to the TonB-dependent receptor family.</text>
</comment>
<keyword evidence="4" id="KW-0410">Iron transport</keyword>
<feature type="transmembrane region" description="Helical" evidence="13">
    <location>
        <begin position="34"/>
        <end position="53"/>
    </location>
</feature>
<keyword evidence="17" id="KW-1185">Reference proteome</keyword>
<gene>
    <name evidence="16" type="ORF">MNKW57_04600</name>
</gene>
<proteinExistence type="inferred from homology"/>
<evidence type="ECO:0000256" key="11">
    <source>
        <dbReference type="PROSITE-ProRule" id="PRU01360"/>
    </source>
</evidence>
<dbReference type="Pfam" id="PF07715">
    <property type="entry name" value="Plug"/>
    <property type="match status" value="1"/>
</dbReference>
<evidence type="ECO:0000256" key="8">
    <source>
        <dbReference type="ARBA" id="ARBA00023077"/>
    </source>
</evidence>
<protein>
    <submittedName>
        <fullName evidence="16">TonB-dependent receptor</fullName>
    </submittedName>
</protein>
<feature type="domain" description="TonB-dependent receptor plug" evidence="15">
    <location>
        <begin position="75"/>
        <end position="185"/>
    </location>
</feature>
<keyword evidence="8 12" id="KW-0798">TonB box</keyword>
<evidence type="ECO:0000313" key="17">
    <source>
        <dbReference type="Proteomes" id="UP001224392"/>
    </source>
</evidence>
<evidence type="ECO:0000256" key="6">
    <source>
        <dbReference type="ARBA" id="ARBA00023004"/>
    </source>
</evidence>
<keyword evidence="6" id="KW-0408">Iron</keyword>
<dbReference type="PROSITE" id="PS52016">
    <property type="entry name" value="TONB_DEPENDENT_REC_3"/>
    <property type="match status" value="1"/>
</dbReference>
<name>A0ABQ6LVM5_9GAMM</name>
<dbReference type="PANTHER" id="PTHR32552">
    <property type="entry name" value="FERRICHROME IRON RECEPTOR-RELATED"/>
    <property type="match status" value="1"/>
</dbReference>
<keyword evidence="10 11" id="KW-0998">Cell outer membrane</keyword>
<dbReference type="InterPro" id="IPR012910">
    <property type="entry name" value="Plug_dom"/>
</dbReference>
<dbReference type="InterPro" id="IPR000531">
    <property type="entry name" value="Beta-barrel_TonB"/>
</dbReference>
<dbReference type="InterPro" id="IPR039426">
    <property type="entry name" value="TonB-dep_rcpt-like"/>
</dbReference>
<dbReference type="Pfam" id="PF00593">
    <property type="entry name" value="TonB_dep_Rec_b-barrel"/>
    <property type="match status" value="1"/>
</dbReference>
<keyword evidence="7" id="KW-0406">Ion transport</keyword>
<reference evidence="16 17" key="1">
    <citation type="submission" date="2023-04" db="EMBL/GenBank/DDBJ databases">
        <title>Marinobulbifer ophiurae gen. nov., sp. Nov., isolate from tissue of brittle star Ophioplocus japonicus.</title>
        <authorList>
            <person name="Kawano K."/>
            <person name="Sawayama S."/>
            <person name="Nakagawa S."/>
        </authorList>
    </citation>
    <scope>NUCLEOTIDE SEQUENCE [LARGE SCALE GENOMIC DNA]</scope>
    <source>
        <strain evidence="16 17">NKW57</strain>
    </source>
</reference>
<evidence type="ECO:0000256" key="10">
    <source>
        <dbReference type="ARBA" id="ARBA00023237"/>
    </source>
</evidence>
<dbReference type="Gene3D" id="2.40.170.20">
    <property type="entry name" value="TonB-dependent receptor, beta-barrel domain"/>
    <property type="match status" value="1"/>
</dbReference>
<evidence type="ECO:0000256" key="12">
    <source>
        <dbReference type="RuleBase" id="RU003357"/>
    </source>
</evidence>
<dbReference type="RefSeq" id="WP_285762645.1">
    <property type="nucleotide sequence ID" value="NZ_BSYJ01000001.1"/>
</dbReference>
<organism evidence="16 17">
    <name type="scientific">Biformimicrobium ophioploci</name>
    <dbReference type="NCBI Taxonomy" id="3036711"/>
    <lineage>
        <taxon>Bacteria</taxon>
        <taxon>Pseudomonadati</taxon>
        <taxon>Pseudomonadota</taxon>
        <taxon>Gammaproteobacteria</taxon>
        <taxon>Cellvibrionales</taxon>
        <taxon>Microbulbiferaceae</taxon>
        <taxon>Biformimicrobium</taxon>
    </lineage>
</organism>
<keyword evidence="2 11" id="KW-0813">Transport</keyword>
<evidence type="ECO:0000256" key="3">
    <source>
        <dbReference type="ARBA" id="ARBA00022452"/>
    </source>
</evidence>
<dbReference type="SUPFAM" id="SSF56935">
    <property type="entry name" value="Porins"/>
    <property type="match status" value="1"/>
</dbReference>
<evidence type="ECO:0000256" key="7">
    <source>
        <dbReference type="ARBA" id="ARBA00023065"/>
    </source>
</evidence>
<keyword evidence="13" id="KW-1133">Transmembrane helix</keyword>
<dbReference type="InterPro" id="IPR036942">
    <property type="entry name" value="Beta-barrel_TonB_sf"/>
</dbReference>
<evidence type="ECO:0000256" key="13">
    <source>
        <dbReference type="SAM" id="Phobius"/>
    </source>
</evidence>
<accession>A0ABQ6LVM5</accession>
<dbReference type="Proteomes" id="UP001224392">
    <property type="component" value="Unassembled WGS sequence"/>
</dbReference>
<dbReference type="EMBL" id="BSYJ01000001">
    <property type="protein sequence ID" value="GMG86139.1"/>
    <property type="molecule type" value="Genomic_DNA"/>
</dbReference>
<evidence type="ECO:0000259" key="15">
    <source>
        <dbReference type="Pfam" id="PF07715"/>
    </source>
</evidence>
<evidence type="ECO:0000259" key="14">
    <source>
        <dbReference type="Pfam" id="PF00593"/>
    </source>
</evidence>
<comment type="subcellular location">
    <subcellularLocation>
        <location evidence="1 11">Cell outer membrane</location>
        <topology evidence="1 11">Multi-pass membrane protein</topology>
    </subcellularLocation>
</comment>
<keyword evidence="16" id="KW-0675">Receptor</keyword>
<comment type="caution">
    <text evidence="16">The sequence shown here is derived from an EMBL/GenBank/DDBJ whole genome shotgun (WGS) entry which is preliminary data.</text>
</comment>
<evidence type="ECO:0000256" key="4">
    <source>
        <dbReference type="ARBA" id="ARBA00022496"/>
    </source>
</evidence>
<sequence length="806" mass="88798">MTRTKNYRAGTPDLLRKPLAGFIRQHTRQYRAPALALGSVIGLSSMVALPAVAQDGAGRSLEEVTVTARKRDESLQDVPVSIQALGEQRLEQQGVSGFDDYALLLPSLSYQSAGPGLSQVYMRGAADGGDGNASGSQPSVAIYLDEQPVTAIGRNLDLHIYDIARVEALAGPQGTLYGASAQSGTLRIITNKPDTEAFSAAVDVEASTTRDGDPSHVLEGYVNAPISERAAVRLVAWDKSEGGYIDNIPGTRTYGLASESSYSPVTQVTEDNAGLVEENFNKLDNRGARAALKIDLNDRWTATASVLTQRQETSGTWFHDPENPNGEVGDLEVQRYFPDSSDDQFTQYGVNVEGDLGAASLVYSGSMLDRDVEYASDYTAYADYANYANAYWVPAYACYYTGGQAVEQPCSSLAIYYNDDNRYQRQTHELRLQSQLDGPLQYVVGAFTESASHDYRQEWEMDGMAQGAGFQTMDEPNLFYLTDQEREDDQSAVFGELSYDLSEDLTVAVGARFFRAESKLSGISGYGTQSPYTPDAIVNSRVEDSDKTLKANVTYQVSEDIMIYATYSQGYRLGGVNRANNDLVPVQYRPDFLDNYEFGWKTTLADGALRFNGAIYRMDWEDTQFTRYDSSYGLPVGVTLNVGQSEILGMESDITYAVTDSWLLSGGFAVNNAEVNEDFVVGSNSAPNGTSLPNVPELKYNLSSRHNFSIADRDAFAQLTYAYVGESYNDLYVFKGDSPVDRRQTQDSYTNVNLRAGIDEEQWGLDLFINNLTDERPQLTRFTAGYDSSITTSRPRTLGVSFRRRF</sequence>
<evidence type="ECO:0000256" key="9">
    <source>
        <dbReference type="ARBA" id="ARBA00023136"/>
    </source>
</evidence>
<keyword evidence="5 11" id="KW-0812">Transmembrane</keyword>